<evidence type="ECO:0000313" key="2">
    <source>
        <dbReference type="Proteomes" id="UP001164929"/>
    </source>
</evidence>
<comment type="caution">
    <text evidence="1">The sequence shown here is derived from an EMBL/GenBank/DDBJ whole genome shotgun (WGS) entry which is preliminary data.</text>
</comment>
<dbReference type="Proteomes" id="UP001164929">
    <property type="component" value="Chromosome 14"/>
</dbReference>
<dbReference type="AlphaFoldDB" id="A0AAD6LUZ6"/>
<sequence>MFLNSWGGPSKIVRVILDGELLLGINQLVLVHYLLETRRSFPLQDNCFRSSSDIIKFMGVVTKQKRCLCFFHFLVIMFLLH</sequence>
<organism evidence="1 2">
    <name type="scientific">Populus alba x Populus x berolinensis</name>
    <dbReference type="NCBI Taxonomy" id="444605"/>
    <lineage>
        <taxon>Eukaryota</taxon>
        <taxon>Viridiplantae</taxon>
        <taxon>Streptophyta</taxon>
        <taxon>Embryophyta</taxon>
        <taxon>Tracheophyta</taxon>
        <taxon>Spermatophyta</taxon>
        <taxon>Magnoliopsida</taxon>
        <taxon>eudicotyledons</taxon>
        <taxon>Gunneridae</taxon>
        <taxon>Pentapetalae</taxon>
        <taxon>rosids</taxon>
        <taxon>fabids</taxon>
        <taxon>Malpighiales</taxon>
        <taxon>Salicaceae</taxon>
        <taxon>Saliceae</taxon>
        <taxon>Populus</taxon>
    </lineage>
</organism>
<keyword evidence="2" id="KW-1185">Reference proteome</keyword>
<protein>
    <submittedName>
        <fullName evidence="1">Uncharacterized protein</fullName>
    </submittedName>
</protein>
<accession>A0AAD6LUZ6</accession>
<reference evidence="1" key="1">
    <citation type="journal article" date="2023" name="Mol. Ecol. Resour.">
        <title>Chromosome-level genome assembly of a triploid poplar Populus alba 'Berolinensis'.</title>
        <authorList>
            <person name="Chen S."/>
            <person name="Yu Y."/>
            <person name="Wang X."/>
            <person name="Wang S."/>
            <person name="Zhang T."/>
            <person name="Zhou Y."/>
            <person name="He R."/>
            <person name="Meng N."/>
            <person name="Wang Y."/>
            <person name="Liu W."/>
            <person name="Liu Z."/>
            <person name="Liu J."/>
            <person name="Guo Q."/>
            <person name="Huang H."/>
            <person name="Sederoff R.R."/>
            <person name="Wang G."/>
            <person name="Qu G."/>
            <person name="Chen S."/>
        </authorList>
    </citation>
    <scope>NUCLEOTIDE SEQUENCE</scope>
    <source>
        <strain evidence="1">SC-2020</strain>
    </source>
</reference>
<dbReference type="EMBL" id="JAQIZT010000014">
    <property type="protein sequence ID" value="KAJ6973677.1"/>
    <property type="molecule type" value="Genomic_DNA"/>
</dbReference>
<name>A0AAD6LUZ6_9ROSI</name>
<evidence type="ECO:0000313" key="1">
    <source>
        <dbReference type="EMBL" id="KAJ6973677.1"/>
    </source>
</evidence>
<gene>
    <name evidence="1" type="ORF">NC653_033882</name>
</gene>
<proteinExistence type="predicted"/>